<evidence type="ECO:0000313" key="2">
    <source>
        <dbReference type="EMBL" id="KAF9411707.1"/>
    </source>
</evidence>
<protein>
    <submittedName>
        <fullName evidence="2">Uncharacterized protein</fullName>
    </submittedName>
</protein>
<gene>
    <name evidence="2" type="ORF">HW555_009573</name>
</gene>
<organism evidence="2 3">
    <name type="scientific">Spodoptera exigua</name>
    <name type="common">Beet armyworm</name>
    <name type="synonym">Noctua fulgens</name>
    <dbReference type="NCBI Taxonomy" id="7107"/>
    <lineage>
        <taxon>Eukaryota</taxon>
        <taxon>Metazoa</taxon>
        <taxon>Ecdysozoa</taxon>
        <taxon>Arthropoda</taxon>
        <taxon>Hexapoda</taxon>
        <taxon>Insecta</taxon>
        <taxon>Pterygota</taxon>
        <taxon>Neoptera</taxon>
        <taxon>Endopterygota</taxon>
        <taxon>Lepidoptera</taxon>
        <taxon>Glossata</taxon>
        <taxon>Ditrysia</taxon>
        <taxon>Noctuoidea</taxon>
        <taxon>Noctuidae</taxon>
        <taxon>Amphipyrinae</taxon>
        <taxon>Spodoptera</taxon>
    </lineage>
</organism>
<dbReference type="EMBL" id="JACKWZ010000216">
    <property type="protein sequence ID" value="KAF9411707.1"/>
    <property type="molecule type" value="Genomic_DNA"/>
</dbReference>
<feature type="region of interest" description="Disordered" evidence="1">
    <location>
        <begin position="32"/>
        <end position="75"/>
    </location>
</feature>
<feature type="compositionally biased region" description="Basic and acidic residues" evidence="1">
    <location>
        <begin position="36"/>
        <end position="61"/>
    </location>
</feature>
<keyword evidence="3" id="KW-1185">Reference proteome</keyword>
<accession>A0A835GAT7</accession>
<name>A0A835GAT7_SPOEX</name>
<evidence type="ECO:0000256" key="1">
    <source>
        <dbReference type="SAM" id="MobiDB-lite"/>
    </source>
</evidence>
<sequence>MRPVRRCEARRKVWHTESRSAARDFERTNANRARAAVRESTKRNYARECAKNPHDDADIQSRRNARRCVDTQYAA</sequence>
<reference evidence="2" key="1">
    <citation type="submission" date="2020-08" db="EMBL/GenBank/DDBJ databases">
        <title>Spodoptera exigua strain:BAW_Kor-Di-RS1 Genome sequencing and assembly.</title>
        <authorList>
            <person name="Kim J."/>
            <person name="Nam H.Y."/>
            <person name="Kwon M."/>
            <person name="Choi J.H."/>
            <person name="Cho S.R."/>
            <person name="Kim G.-H."/>
        </authorList>
    </citation>
    <scope>NUCLEOTIDE SEQUENCE</scope>
    <source>
        <strain evidence="2">BAW_Kor-Di-RS1</strain>
        <tissue evidence="2">Whole-body</tissue>
    </source>
</reference>
<dbReference type="AlphaFoldDB" id="A0A835GAT7"/>
<comment type="caution">
    <text evidence="2">The sequence shown here is derived from an EMBL/GenBank/DDBJ whole genome shotgun (WGS) entry which is preliminary data.</text>
</comment>
<evidence type="ECO:0000313" key="3">
    <source>
        <dbReference type="Proteomes" id="UP000648187"/>
    </source>
</evidence>
<dbReference type="Proteomes" id="UP000648187">
    <property type="component" value="Unassembled WGS sequence"/>
</dbReference>
<proteinExistence type="predicted"/>